<keyword evidence="2 3" id="KW-0802">TPR repeat</keyword>
<gene>
    <name evidence="4" type="ORF">OJ253_1450</name>
</gene>
<sequence length="1055" mass="122286">MSKEIQSLAVLSTRDQQQFKNIVQLYDQRIYKRALKLTETMLKKYPKQCDLLSMKAFIIGALYPGNKDERHTEAYECAKEAIKQNMKSPMSWHCLGTLYKGDFDYNEAIKCFKTALRFDKEDLVVLRDLATCYIQIRNYSGFREIRNEMKRIRPDIRTNWIASALGNHFCGYINSSVNCLLSINQFGITDGALAPSNVSTPDESNYGALFPFLDPFQRSELLLYFARVLLDGKKYQQTYNLLRANREFILDKNDYYTVMGNLLLKCNQNYTAECAECFERLLSMYPDDDFALFGCMLTDKSLRNVVLPPPHASTQLIQGFKLQHCGEDQLPSPEYEAVLPICGIRSGFFHTRGTSGIMHYPLLANDSVGRNKGLESKRLSSRESRHSYGYKQSEGLHNRVLEFIIYDNCELDANRVEYENSMRRIQGFFQEKRSQFPASDTIVRLELAFLNGEDFSRAFRAYVSRKLVSRITGLKSLITYLIQFDGRKKDLVHNELVNMVRESEELYERGGFDKHELVTLYYIYSQHLDCMGLPLDGLGYIEKAIGLDDSRPDGFNIKRRLLKHLFRFEEAFEAIDHARLMEKNDKYLNTRTVCASLEIGNFEKAKELLQIFMAHMHDKSKSKGGEQVMTTESEIRNLQIIWYEKRSAMFREILDTTGYGYLMAFDHYLRLMDSMEIMKTDQYDYHLYCLRKLTLCRYLDFINMQDKIFCNKNYRSVSLVFWRKLWMNISRIKNDRLELPSIKEKEKQGGKNKAKSSGEAEGLKDTVEFIKSHEECWRKTHEIVNNYRSDCIFHAPSYIPIYIQYYCSQRVLDKLSLETCILVCSQSVYRTFVLEKSYLSEDQVGMLPVLLAHFCKNLLPYVKDGHEFISKEYRSCIKEAVSGQLQVLTGTKHLGIENIDACIQNYISGLNVSRISDIGSLSNLVKLSIIDSSFRDIETYLDDMDIDLHRFTGVFNQQIFNLVKLLLIRSIQSGNSDTEPLNACQSQILENIATNPRAKLLNRILNSYNIQTRSFVHNQSQDCCGISIIKTERLKDQILKEVMDISNIPILALST</sequence>
<dbReference type="InterPro" id="IPR011990">
    <property type="entry name" value="TPR-like_helical_dom_sf"/>
</dbReference>
<dbReference type="PANTHER" id="PTHR22767">
    <property type="entry name" value="N-TERMINAL ACETYLTRANSFERASE-RELATED"/>
    <property type="match status" value="1"/>
</dbReference>
<dbReference type="InterPro" id="IPR021183">
    <property type="entry name" value="NatA_aux_su"/>
</dbReference>
<dbReference type="PROSITE" id="PS50005">
    <property type="entry name" value="TPR"/>
    <property type="match status" value="1"/>
</dbReference>
<dbReference type="AlphaFoldDB" id="A0A9D5DJA2"/>
<comment type="caution">
    <text evidence="4">The sequence shown here is derived from an EMBL/GenBank/DDBJ whole genome shotgun (WGS) entry which is preliminary data.</text>
</comment>
<dbReference type="SUPFAM" id="SSF48452">
    <property type="entry name" value="TPR-like"/>
    <property type="match status" value="2"/>
</dbReference>
<feature type="repeat" description="TPR" evidence="3">
    <location>
        <begin position="89"/>
        <end position="122"/>
    </location>
</feature>
<evidence type="ECO:0000256" key="2">
    <source>
        <dbReference type="ARBA" id="ARBA00022803"/>
    </source>
</evidence>
<dbReference type="Proteomes" id="UP001067231">
    <property type="component" value="Unassembled WGS sequence"/>
</dbReference>
<dbReference type="EMBL" id="JAPCXC010000031">
    <property type="protein sequence ID" value="KAJ1609738.1"/>
    <property type="molecule type" value="Genomic_DNA"/>
</dbReference>
<organism evidence="4">
    <name type="scientific">Cryptosporidium canis</name>
    <dbReference type="NCBI Taxonomy" id="195482"/>
    <lineage>
        <taxon>Eukaryota</taxon>
        <taxon>Sar</taxon>
        <taxon>Alveolata</taxon>
        <taxon>Apicomplexa</taxon>
        <taxon>Conoidasida</taxon>
        <taxon>Coccidia</taxon>
        <taxon>Eucoccidiorida</taxon>
        <taxon>Eimeriorina</taxon>
        <taxon>Cryptosporidiidae</taxon>
        <taxon>Cryptosporidium</taxon>
    </lineage>
</organism>
<dbReference type="Gene3D" id="1.25.40.1040">
    <property type="match status" value="2"/>
</dbReference>
<proteinExistence type="predicted"/>
<dbReference type="PANTHER" id="PTHR22767:SF2">
    <property type="entry name" value="N(ALPHA)-ACETYLTRANSFERASE 15_16, ISOFORM A"/>
    <property type="match status" value="1"/>
</dbReference>
<dbReference type="GO" id="GO:0005737">
    <property type="term" value="C:cytoplasm"/>
    <property type="evidence" value="ECO:0007669"/>
    <property type="project" value="UniProtKB-ARBA"/>
</dbReference>
<dbReference type="OrthoDB" id="10263032at2759"/>
<dbReference type="Gene3D" id="1.25.40.1010">
    <property type="match status" value="1"/>
</dbReference>
<reference evidence="4" key="1">
    <citation type="submission" date="2022-10" db="EMBL/GenBank/DDBJ databases">
        <title>Adaptive evolution leads to modifications in subtelomeric GC content in a zoonotic Cryptosporidium species.</title>
        <authorList>
            <person name="Li J."/>
            <person name="Feng Y."/>
            <person name="Xiao L."/>
        </authorList>
    </citation>
    <scope>NUCLEOTIDE SEQUENCE</scope>
    <source>
        <strain evidence="4">33844</strain>
    </source>
</reference>
<evidence type="ECO:0000256" key="3">
    <source>
        <dbReference type="PROSITE-ProRule" id="PRU00339"/>
    </source>
</evidence>
<accession>A0A9D5DJA2</accession>
<dbReference type="Pfam" id="PF12569">
    <property type="entry name" value="NatA_aux_su"/>
    <property type="match status" value="1"/>
</dbReference>
<protein>
    <submittedName>
        <fullName evidence="4">N-terminal acetyltransferase</fullName>
    </submittedName>
</protein>
<keyword evidence="1" id="KW-0677">Repeat</keyword>
<evidence type="ECO:0000256" key="1">
    <source>
        <dbReference type="ARBA" id="ARBA00022737"/>
    </source>
</evidence>
<dbReference type="SMART" id="SM00028">
    <property type="entry name" value="TPR"/>
    <property type="match status" value="2"/>
</dbReference>
<dbReference type="InterPro" id="IPR019734">
    <property type="entry name" value="TPR_rpt"/>
</dbReference>
<name>A0A9D5DJA2_9CRYT</name>
<evidence type="ECO:0000313" key="4">
    <source>
        <dbReference type="EMBL" id="KAJ1609738.1"/>
    </source>
</evidence>